<reference evidence="9 10" key="1">
    <citation type="submission" date="2015-03" db="EMBL/GenBank/DDBJ databases">
        <title>Draft genome of the nematode, Opisthorchis viverrini.</title>
        <authorList>
            <person name="Mitreva M."/>
        </authorList>
    </citation>
    <scope>NUCLEOTIDE SEQUENCE [LARGE SCALE GENOMIC DNA]</scope>
    <source>
        <strain evidence="9">Khon Kaen</strain>
    </source>
</reference>
<accession>A0A1S8WW72</accession>
<evidence type="ECO:0000256" key="5">
    <source>
        <dbReference type="ARBA" id="ARBA00022737"/>
    </source>
</evidence>
<dbReference type="PROSITE" id="PS50222">
    <property type="entry name" value="EF_HAND_2"/>
    <property type="match status" value="1"/>
</dbReference>
<dbReference type="InterPro" id="IPR011992">
    <property type="entry name" value="EF-hand-dom_pair"/>
</dbReference>
<keyword evidence="3" id="KW-0963">Cytoplasm</keyword>
<dbReference type="PANTHER" id="PTHR46735">
    <property type="entry name" value="CALPAIN, SMALL SUBUNIT 1 A-RELATED"/>
    <property type="match status" value="1"/>
</dbReference>
<dbReference type="Gene3D" id="1.10.238.10">
    <property type="entry name" value="EF-hand"/>
    <property type="match status" value="1"/>
</dbReference>
<gene>
    <name evidence="9" type="ORF">X801_05499</name>
</gene>
<evidence type="ECO:0000256" key="7">
    <source>
        <dbReference type="ARBA" id="ARBA00023136"/>
    </source>
</evidence>
<organism evidence="9 10">
    <name type="scientific">Opisthorchis viverrini</name>
    <name type="common">Southeast Asian liver fluke</name>
    <dbReference type="NCBI Taxonomy" id="6198"/>
    <lineage>
        <taxon>Eukaryota</taxon>
        <taxon>Metazoa</taxon>
        <taxon>Spiralia</taxon>
        <taxon>Lophotrochozoa</taxon>
        <taxon>Platyhelminthes</taxon>
        <taxon>Trematoda</taxon>
        <taxon>Digenea</taxon>
        <taxon>Opisthorchiida</taxon>
        <taxon>Opisthorchiata</taxon>
        <taxon>Opisthorchiidae</taxon>
        <taxon>Opisthorchis</taxon>
    </lineage>
</organism>
<feature type="non-terminal residue" evidence="9">
    <location>
        <position position="128"/>
    </location>
</feature>
<sequence>GAHPNPAGFLGLNKPKYARREGVYTTVLGHWGSPLTAHGQRSKNVFLKHDVDRSGKFQAEEFREALRSCGYTVSNKFFNALVHRYQDPDTEVMRFEDFMLCVIRLKNVFETSAAQPKTYEGAPMFTTD</sequence>
<keyword evidence="5" id="KW-0677">Repeat</keyword>
<protein>
    <recommendedName>
        <fullName evidence="8">EF-hand domain-containing protein</fullName>
    </recommendedName>
</protein>
<dbReference type="GO" id="GO:0005737">
    <property type="term" value="C:cytoplasm"/>
    <property type="evidence" value="ECO:0007669"/>
    <property type="project" value="UniProtKB-SubCell"/>
</dbReference>
<evidence type="ECO:0000256" key="2">
    <source>
        <dbReference type="ARBA" id="ARBA00004496"/>
    </source>
</evidence>
<evidence type="ECO:0000313" key="10">
    <source>
        <dbReference type="Proteomes" id="UP000243686"/>
    </source>
</evidence>
<keyword evidence="4" id="KW-0479">Metal-binding</keyword>
<evidence type="ECO:0000259" key="8">
    <source>
        <dbReference type="PROSITE" id="PS50222"/>
    </source>
</evidence>
<evidence type="ECO:0000256" key="4">
    <source>
        <dbReference type="ARBA" id="ARBA00022723"/>
    </source>
</evidence>
<keyword evidence="10" id="KW-1185">Reference proteome</keyword>
<comment type="subcellular location">
    <subcellularLocation>
        <location evidence="2">Cytoplasm</location>
    </subcellularLocation>
    <subcellularLocation>
        <location evidence="1">Endomembrane system</location>
    </subcellularLocation>
</comment>
<evidence type="ECO:0000256" key="3">
    <source>
        <dbReference type="ARBA" id="ARBA00022490"/>
    </source>
</evidence>
<keyword evidence="7" id="KW-0472">Membrane</keyword>
<keyword evidence="6" id="KW-0106">Calcium</keyword>
<evidence type="ECO:0000256" key="1">
    <source>
        <dbReference type="ARBA" id="ARBA00004308"/>
    </source>
</evidence>
<proteinExistence type="predicted"/>
<dbReference type="GO" id="GO:0005509">
    <property type="term" value="F:calcium ion binding"/>
    <property type="evidence" value="ECO:0007669"/>
    <property type="project" value="InterPro"/>
</dbReference>
<dbReference type="EMBL" id="KV893986">
    <property type="protein sequence ID" value="OON18644.1"/>
    <property type="molecule type" value="Genomic_DNA"/>
</dbReference>
<evidence type="ECO:0000313" key="9">
    <source>
        <dbReference type="EMBL" id="OON18644.1"/>
    </source>
</evidence>
<feature type="non-terminal residue" evidence="9">
    <location>
        <position position="1"/>
    </location>
</feature>
<evidence type="ECO:0000256" key="6">
    <source>
        <dbReference type="ARBA" id="ARBA00022837"/>
    </source>
</evidence>
<name>A0A1S8WW72_OPIVI</name>
<dbReference type="AlphaFoldDB" id="A0A1S8WW72"/>
<dbReference type="SUPFAM" id="SSF47473">
    <property type="entry name" value="EF-hand"/>
    <property type="match status" value="1"/>
</dbReference>
<dbReference type="PANTHER" id="PTHR46735:SF3">
    <property type="entry name" value="CALPAIN SMALL SUBUNIT 1-RELATED"/>
    <property type="match status" value="1"/>
</dbReference>
<dbReference type="InterPro" id="IPR002048">
    <property type="entry name" value="EF_hand_dom"/>
</dbReference>
<dbReference type="Proteomes" id="UP000243686">
    <property type="component" value="Unassembled WGS sequence"/>
</dbReference>
<dbReference type="GO" id="GO:0012505">
    <property type="term" value="C:endomembrane system"/>
    <property type="evidence" value="ECO:0007669"/>
    <property type="project" value="UniProtKB-SubCell"/>
</dbReference>
<feature type="domain" description="EF-hand" evidence="8">
    <location>
        <begin position="37"/>
        <end position="72"/>
    </location>
</feature>